<dbReference type="InterPro" id="IPR009875">
    <property type="entry name" value="PilZ_domain"/>
</dbReference>
<protein>
    <submittedName>
        <fullName evidence="2">Type IV pilus assembly PilZ</fullName>
    </submittedName>
</protein>
<sequence length="246" mass="27412">MTVSREKHVRVLLLAEQGEAKEAYRAALAVAGAEHDAVEDLPSLRARLRESAYHGLLVDVPTLIKAPAGEKRLVHEVLESYPVLRLRHDPHDGRIHGLYYGQPAQSGNIVADFVHLEAAVFSPRILRVQPRGDLVFNVLVSRAETFAEDQAERSVTVNVSQGGCFLCSFAEFADRQRLWLRIREFADQTPIAAQVRWRVAWGAGMEAPGVGVSFTEMTESQRQELDGWLTGDRVSKSLTYSIERAP</sequence>
<accession>S7T3C9</accession>
<dbReference type="STRING" id="1121439.dsat_1137"/>
<dbReference type="PATRIC" id="fig|1121439.3.peg.2516"/>
<dbReference type="Proteomes" id="UP000014975">
    <property type="component" value="Unassembled WGS sequence"/>
</dbReference>
<evidence type="ECO:0000313" key="2">
    <source>
        <dbReference type="EMBL" id="EPR31010.1"/>
    </source>
</evidence>
<dbReference type="Gene3D" id="2.40.10.220">
    <property type="entry name" value="predicted glycosyltransferase like domains"/>
    <property type="match status" value="1"/>
</dbReference>
<dbReference type="Pfam" id="PF07238">
    <property type="entry name" value="PilZ"/>
    <property type="match status" value="1"/>
</dbReference>
<name>S7T3C9_9BACT</name>
<dbReference type="GO" id="GO:0035438">
    <property type="term" value="F:cyclic-di-GMP binding"/>
    <property type="evidence" value="ECO:0007669"/>
    <property type="project" value="InterPro"/>
</dbReference>
<dbReference type="RefSeq" id="WP_020887834.1">
    <property type="nucleotide sequence ID" value="NZ_ATHI01000030.1"/>
</dbReference>
<comment type="caution">
    <text evidence="2">The sequence shown here is derived from an EMBL/GenBank/DDBJ whole genome shotgun (WGS) entry which is preliminary data.</text>
</comment>
<organism evidence="2 3">
    <name type="scientific">Alkalidesulfovibrio alkalitolerans DSM 16529</name>
    <dbReference type="NCBI Taxonomy" id="1121439"/>
    <lineage>
        <taxon>Bacteria</taxon>
        <taxon>Pseudomonadati</taxon>
        <taxon>Thermodesulfobacteriota</taxon>
        <taxon>Desulfovibrionia</taxon>
        <taxon>Desulfovibrionales</taxon>
        <taxon>Desulfovibrionaceae</taxon>
        <taxon>Alkalidesulfovibrio</taxon>
    </lineage>
</organism>
<evidence type="ECO:0000313" key="3">
    <source>
        <dbReference type="Proteomes" id="UP000014975"/>
    </source>
</evidence>
<proteinExistence type="predicted"/>
<keyword evidence="3" id="KW-1185">Reference proteome</keyword>
<gene>
    <name evidence="2" type="ORF">dsat_1137</name>
</gene>
<dbReference type="AlphaFoldDB" id="S7T3C9"/>
<dbReference type="EMBL" id="ATHI01000030">
    <property type="protein sequence ID" value="EPR31010.1"/>
    <property type="molecule type" value="Genomic_DNA"/>
</dbReference>
<evidence type="ECO:0000259" key="1">
    <source>
        <dbReference type="Pfam" id="PF07238"/>
    </source>
</evidence>
<dbReference type="OrthoDB" id="5454592at2"/>
<reference evidence="2 3" key="1">
    <citation type="journal article" date="2013" name="Genome Announc.">
        <title>Draft genome sequences for three mercury-methylating, sulfate-reducing bacteria.</title>
        <authorList>
            <person name="Brown S.D."/>
            <person name="Hurt R.A.Jr."/>
            <person name="Gilmour C.C."/>
            <person name="Elias D.A."/>
        </authorList>
    </citation>
    <scope>NUCLEOTIDE SEQUENCE [LARGE SCALE GENOMIC DNA]</scope>
    <source>
        <strain evidence="2 3">DSM 16529</strain>
    </source>
</reference>
<dbReference type="eggNOG" id="ENOG50345ET">
    <property type="taxonomic scope" value="Bacteria"/>
</dbReference>
<feature type="domain" description="PilZ" evidence="1">
    <location>
        <begin position="143"/>
        <end position="229"/>
    </location>
</feature>